<evidence type="ECO:0000313" key="1">
    <source>
        <dbReference type="EMBL" id="ESU81037.1"/>
    </source>
</evidence>
<accession>A0A090NKH1</accession>
<name>A0A090NKH1_SHIDY</name>
<dbReference type="EMBL" id="AXUT01000078">
    <property type="protein sequence ID" value="ESU81037.1"/>
    <property type="molecule type" value="Genomic_DNA"/>
</dbReference>
<dbReference type="Proteomes" id="UP000017944">
    <property type="component" value="Unassembled WGS sequence"/>
</dbReference>
<evidence type="ECO:0000313" key="2">
    <source>
        <dbReference type="Proteomes" id="UP000017944"/>
    </source>
</evidence>
<organism evidence="1 2">
    <name type="scientific">Shigella dysenteriae WRSd3</name>
    <dbReference type="NCBI Taxonomy" id="1401327"/>
    <lineage>
        <taxon>Bacteria</taxon>
        <taxon>Pseudomonadati</taxon>
        <taxon>Pseudomonadota</taxon>
        <taxon>Gammaproteobacteria</taxon>
        <taxon>Enterobacterales</taxon>
        <taxon>Enterobacteriaceae</taxon>
        <taxon>Shigella</taxon>
    </lineage>
</organism>
<comment type="caution">
    <text evidence="1">The sequence shown here is derived from an EMBL/GenBank/DDBJ whole genome shotgun (WGS) entry which is preliminary data.</text>
</comment>
<proteinExistence type="predicted"/>
<gene>
    <name evidence="1" type="ORF">WRSd3_01008</name>
</gene>
<protein>
    <submittedName>
        <fullName evidence="1">Uncharacterized protein</fullName>
    </submittedName>
</protein>
<reference evidence="1 2" key="1">
    <citation type="submission" date="2013-10" db="EMBL/GenBank/DDBJ databases">
        <title>Draft genomes and the virulence plasmids of Sd1617 vaccine constructs: WRSd3 and WRSd5.</title>
        <authorList>
            <person name="Aksomboon Vongsawan A."/>
            <person name="Venkatesan M.M."/>
            <person name="Vaisvil B."/>
            <person name="Emel G."/>
            <person name="Kepatral V."/>
            <person name="Sethabutr O."/>
            <person name="Serichantalergs O."/>
            <person name="Mason C."/>
        </authorList>
    </citation>
    <scope>NUCLEOTIDE SEQUENCE [LARGE SCALE GENOMIC DNA]</scope>
    <source>
        <strain evidence="1 2">WRSd3</strain>
    </source>
</reference>
<sequence length="34" mass="3867">MIYMIMREISVILINYAVGKGRPGRLIQVIAEMS</sequence>
<dbReference type="AlphaFoldDB" id="A0A090NKH1"/>